<dbReference type="GO" id="GO:0006282">
    <property type="term" value="P:regulation of DNA repair"/>
    <property type="evidence" value="ECO:0007669"/>
    <property type="project" value="UniProtKB-UniRule"/>
</dbReference>
<dbReference type="EMBL" id="CP011309">
    <property type="protein sequence ID" value="AKF27698.1"/>
    <property type="molecule type" value="Genomic_DNA"/>
</dbReference>
<dbReference type="Gene3D" id="1.10.10.10">
    <property type="entry name" value="Winged helix-like DNA-binding domain superfamily/Winged helix DNA-binding domain"/>
    <property type="match status" value="2"/>
</dbReference>
<keyword evidence="4 5" id="KW-0963">Cytoplasm</keyword>
<dbReference type="PATRIC" id="fig|92706.3.peg.1903"/>
<feature type="domain" description="RecX first three-helical" evidence="8">
    <location>
        <begin position="58"/>
        <end position="96"/>
    </location>
</feature>
<dbReference type="RefSeq" id="WP_003861647.1">
    <property type="nucleotide sequence ID" value="NZ_CP011309.1"/>
</dbReference>
<protein>
    <recommendedName>
        <fullName evidence="3 5">Regulatory protein RecX</fullName>
    </recommendedName>
</protein>
<proteinExistence type="inferred from homology"/>
<feature type="coiled-coil region" evidence="6">
    <location>
        <begin position="17"/>
        <end position="44"/>
    </location>
</feature>
<dbReference type="AlphaFoldDB" id="A0A0F6WQW5"/>
<evidence type="ECO:0000259" key="8">
    <source>
        <dbReference type="Pfam" id="PF21982"/>
    </source>
</evidence>
<dbReference type="InterPro" id="IPR036388">
    <property type="entry name" value="WH-like_DNA-bd_sf"/>
</dbReference>
<comment type="function">
    <text evidence="5">Modulates RecA activity.</text>
</comment>
<sequence length="215" mass="24649">MMWLVPAFSSTKGNNAMDIQAEKIEKLRKALDNFERAHARGESEFFDHEKEEKKANVRRRALLLLNQRARSVNELSTRLKALEFEEDIINEVIDDLTRSKLLDDEVFATEWVRQRAARRGKSSRALDRELQEKGVDKQTRAAALEQIDQADERDTARAVAVKKARSETKIPQDRADYDKALRRVVGALARRGFPAGMSMDLAREALDARIEDLKN</sequence>
<dbReference type="GO" id="GO:0005737">
    <property type="term" value="C:cytoplasm"/>
    <property type="evidence" value="ECO:0007669"/>
    <property type="project" value="UniProtKB-SubCell"/>
</dbReference>
<organism evidence="9 10">
    <name type="scientific">[Brevibacterium] flavum</name>
    <dbReference type="NCBI Taxonomy" id="92706"/>
    <lineage>
        <taxon>Bacteria</taxon>
        <taxon>Bacillati</taxon>
        <taxon>Actinomycetota</taxon>
        <taxon>Actinomycetes</taxon>
        <taxon>Mycobacteriales</taxon>
        <taxon>Corynebacteriaceae</taxon>
        <taxon>Corynebacterium</taxon>
    </lineage>
</organism>
<accession>A0A0F6WQW5</accession>
<name>A0A0F6WQW5_9CORY</name>
<evidence type="ECO:0000313" key="9">
    <source>
        <dbReference type="EMBL" id="AKF27698.1"/>
    </source>
</evidence>
<evidence type="ECO:0000256" key="6">
    <source>
        <dbReference type="SAM" id="Coils"/>
    </source>
</evidence>
<keyword evidence="10" id="KW-1185">Reference proteome</keyword>
<comment type="similarity">
    <text evidence="2 5">Belongs to the RecX family.</text>
</comment>
<dbReference type="NCBIfam" id="NF001059">
    <property type="entry name" value="PRK00117.4-3"/>
    <property type="match status" value="1"/>
</dbReference>
<comment type="subcellular location">
    <subcellularLocation>
        <location evidence="1 5">Cytoplasm</location>
    </subcellularLocation>
</comment>
<dbReference type="InterPro" id="IPR053926">
    <property type="entry name" value="RecX_HTH_1st"/>
</dbReference>
<keyword evidence="6" id="KW-0175">Coiled coil</keyword>
<dbReference type="Proteomes" id="UP000034037">
    <property type="component" value="Chromosome"/>
</dbReference>
<evidence type="ECO:0000256" key="3">
    <source>
        <dbReference type="ARBA" id="ARBA00018111"/>
    </source>
</evidence>
<gene>
    <name evidence="5" type="primary">recX</name>
    <name evidence="9" type="ORF">YH66_09135</name>
</gene>
<reference evidence="9 10" key="1">
    <citation type="submission" date="2015-04" db="EMBL/GenBank/DDBJ databases">
        <title>Complete Genome Sequence of Brevibacterium flavum ATCC 15168.</title>
        <authorList>
            <person name="Ahn J."/>
            <person name="Park G."/>
            <person name="Jeon W."/>
            <person name="Jang Y."/>
            <person name="Jang M."/>
            <person name="Lee H."/>
            <person name="Lee H."/>
        </authorList>
    </citation>
    <scope>NUCLEOTIDE SEQUENCE [LARGE SCALE GENOMIC DNA]</scope>
    <source>
        <strain evidence="9 10">ATCC 15168</strain>
    </source>
</reference>
<evidence type="ECO:0000256" key="2">
    <source>
        <dbReference type="ARBA" id="ARBA00009695"/>
    </source>
</evidence>
<feature type="domain" description="RecX second three-helical" evidence="7">
    <location>
        <begin position="103"/>
        <end position="144"/>
    </location>
</feature>
<evidence type="ECO:0000256" key="5">
    <source>
        <dbReference type="HAMAP-Rule" id="MF_01114"/>
    </source>
</evidence>
<dbReference type="Pfam" id="PF02631">
    <property type="entry name" value="RecX_HTH2"/>
    <property type="match status" value="1"/>
</dbReference>
<dbReference type="PANTHER" id="PTHR33602:SF1">
    <property type="entry name" value="REGULATORY PROTEIN RECX FAMILY PROTEIN"/>
    <property type="match status" value="1"/>
</dbReference>
<evidence type="ECO:0000256" key="4">
    <source>
        <dbReference type="ARBA" id="ARBA00022490"/>
    </source>
</evidence>
<dbReference type="InterPro" id="IPR003783">
    <property type="entry name" value="Regulatory_RecX"/>
</dbReference>
<evidence type="ECO:0000313" key="10">
    <source>
        <dbReference type="Proteomes" id="UP000034037"/>
    </source>
</evidence>
<dbReference type="PANTHER" id="PTHR33602">
    <property type="entry name" value="REGULATORY PROTEIN RECX FAMILY PROTEIN"/>
    <property type="match status" value="1"/>
</dbReference>
<dbReference type="HOGENOM" id="CLU_066607_0_2_11"/>
<dbReference type="Pfam" id="PF21982">
    <property type="entry name" value="RecX_HTH1"/>
    <property type="match status" value="1"/>
</dbReference>
<evidence type="ECO:0000259" key="7">
    <source>
        <dbReference type="Pfam" id="PF02631"/>
    </source>
</evidence>
<evidence type="ECO:0000256" key="1">
    <source>
        <dbReference type="ARBA" id="ARBA00004496"/>
    </source>
</evidence>
<dbReference type="HAMAP" id="MF_01114">
    <property type="entry name" value="RecX"/>
    <property type="match status" value="1"/>
</dbReference>
<dbReference type="InterPro" id="IPR053924">
    <property type="entry name" value="RecX_HTH_2nd"/>
</dbReference>